<proteinExistence type="predicted"/>
<protein>
    <submittedName>
        <fullName evidence="1">Uncharacterized protein</fullName>
    </submittedName>
</protein>
<dbReference type="AlphaFoldDB" id="A0A1H2YHT4"/>
<dbReference type="EMBL" id="FNOJ01000039">
    <property type="protein sequence ID" value="SDX04747.1"/>
    <property type="molecule type" value="Genomic_DNA"/>
</dbReference>
<accession>A0A1H2YHT4</accession>
<name>A0A1H2YHT4_9BACL</name>
<reference evidence="2" key="1">
    <citation type="submission" date="2016-10" db="EMBL/GenBank/DDBJ databases">
        <authorList>
            <person name="Varghese N."/>
        </authorList>
    </citation>
    <scope>NUCLEOTIDE SEQUENCE [LARGE SCALE GENOMIC DNA]</scope>
    <source>
        <strain evidence="2">DSM 12489</strain>
    </source>
</reference>
<feature type="non-terminal residue" evidence="1">
    <location>
        <position position="1"/>
    </location>
</feature>
<dbReference type="STRING" id="89784.SAMN04489725_1397"/>
<gene>
    <name evidence="1" type="ORF">SAMN04489725_1397</name>
</gene>
<evidence type="ECO:0000313" key="2">
    <source>
        <dbReference type="Proteomes" id="UP000182589"/>
    </source>
</evidence>
<keyword evidence="2" id="KW-1185">Reference proteome</keyword>
<organism evidence="1 2">
    <name type="scientific">Alicyclobacillus hesperidum</name>
    <dbReference type="NCBI Taxonomy" id="89784"/>
    <lineage>
        <taxon>Bacteria</taxon>
        <taxon>Bacillati</taxon>
        <taxon>Bacillota</taxon>
        <taxon>Bacilli</taxon>
        <taxon>Bacillales</taxon>
        <taxon>Alicyclobacillaceae</taxon>
        <taxon>Alicyclobacillus</taxon>
    </lineage>
</organism>
<dbReference type="Proteomes" id="UP000182589">
    <property type="component" value="Unassembled WGS sequence"/>
</dbReference>
<sequence length="89" mass="10265">LIAVWYFNNMGTYVNADVGHSNEQVATYGFTPWQDTYIPAIAPTRSFRMITDPTFKTSLLLNFCLVYFREVKELSKRHAKSLGYFIQGC</sequence>
<evidence type="ECO:0000313" key="1">
    <source>
        <dbReference type="EMBL" id="SDX04747.1"/>
    </source>
</evidence>